<evidence type="ECO:0000256" key="1">
    <source>
        <dbReference type="SAM" id="MobiDB-lite"/>
    </source>
</evidence>
<dbReference type="CDD" id="cd03801">
    <property type="entry name" value="GT4_PimA-like"/>
    <property type="match status" value="1"/>
</dbReference>
<dbReference type="OrthoDB" id="9790710at2"/>
<reference evidence="3" key="1">
    <citation type="journal article" date="2015" name="Proc. Natl. Acad. Sci. U.S.A.">
        <title>Bacterial clade with the ribosomal RNA operon on a small plasmid rather than the chromosome.</title>
        <authorList>
            <person name="Anda M."/>
            <person name="Ohtsubo Y."/>
            <person name="Okubo T."/>
            <person name="Sugawara M."/>
            <person name="Nagata Y."/>
            <person name="Tsuda M."/>
            <person name="Minamisawa K."/>
            <person name="Mitsui H."/>
        </authorList>
    </citation>
    <scope>NUCLEOTIDE SEQUENCE</scope>
    <source>
        <strain evidence="3">JCM 14755</strain>
    </source>
</reference>
<accession>A0A0P0Z3W7</accession>
<dbReference type="SUPFAM" id="SSF53756">
    <property type="entry name" value="UDP-Glycosyltransferase/glycogen phosphorylase"/>
    <property type="match status" value="1"/>
</dbReference>
<dbReference type="Gene3D" id="3.40.50.2000">
    <property type="entry name" value="Glycogen Phosphorylase B"/>
    <property type="match status" value="2"/>
</dbReference>
<proteinExistence type="predicted"/>
<dbReference type="InterPro" id="IPR001296">
    <property type="entry name" value="Glyco_trans_1"/>
</dbReference>
<name>A0A0P0Z3W7_9HYPH</name>
<dbReference type="EMBL" id="LC066377">
    <property type="protein sequence ID" value="BAT28779.1"/>
    <property type="molecule type" value="Genomic_DNA"/>
</dbReference>
<evidence type="ECO:0000259" key="2">
    <source>
        <dbReference type="Pfam" id="PF00534"/>
    </source>
</evidence>
<sequence>MASSPKVLIVSENASMMFGGEASLPWHYFTRLRARRVDTWLVVHERTRDELLRLAPEAADRIHFIPDDRFNVFCWKMGRKLPAQLADITFGYASRIANQLAARKLVRALVREHGIEVVHQPIPVSPREPSLMADVGVPVVMGPMNGNMSYPPAMDTQRRGIVRSIMSAARSLSEHLHSVMRGKRDAALLLVANERTRKGLPRHCRGAVVELVENGIDTELWQPGRVHGGAQDGASFLFLGRLVDWKAVDIILEAMQRLPESLNATLDIIGDGPQRLHLEAMAQEMGLTDRVRFHGFLPQADCAERMRKADILLLPSIYECGGAVVLEAMTAGLPVIATAWGGPMDYLDESCGILIEPTSRADLVAGFASAMTDLAGDPARRAAMGQAGRNRALRRFDWDDKISRILSLYASVVSGRPIEPEPVDDRSADRLQRHQFILRPSPHARAGQPADQSSGPR</sequence>
<feature type="compositionally biased region" description="Basic and acidic residues" evidence="1">
    <location>
        <begin position="423"/>
        <end position="432"/>
    </location>
</feature>
<feature type="domain" description="Glycosyl transferase family 1" evidence="2">
    <location>
        <begin position="232"/>
        <end position="391"/>
    </location>
</feature>
<dbReference type="InterPro" id="IPR050194">
    <property type="entry name" value="Glycosyltransferase_grp1"/>
</dbReference>
<dbReference type="PANTHER" id="PTHR45947">
    <property type="entry name" value="SULFOQUINOVOSYL TRANSFERASE SQD2"/>
    <property type="match status" value="1"/>
</dbReference>
<dbReference type="GO" id="GO:0016757">
    <property type="term" value="F:glycosyltransferase activity"/>
    <property type="evidence" value="ECO:0007669"/>
    <property type="project" value="InterPro"/>
</dbReference>
<organism evidence="3">
    <name type="scientific">Aureimonas frigidaquae</name>
    <dbReference type="NCBI Taxonomy" id="424757"/>
    <lineage>
        <taxon>Bacteria</taxon>
        <taxon>Pseudomonadati</taxon>
        <taxon>Pseudomonadota</taxon>
        <taxon>Alphaproteobacteria</taxon>
        <taxon>Hyphomicrobiales</taxon>
        <taxon>Aurantimonadaceae</taxon>
        <taxon>Aureimonas</taxon>
    </lineage>
</organism>
<dbReference type="PANTHER" id="PTHR45947:SF3">
    <property type="entry name" value="SULFOQUINOVOSYL TRANSFERASE SQD2"/>
    <property type="match status" value="1"/>
</dbReference>
<dbReference type="AlphaFoldDB" id="A0A0P0Z3W7"/>
<dbReference type="Pfam" id="PF00534">
    <property type="entry name" value="Glycos_transf_1"/>
    <property type="match status" value="1"/>
</dbReference>
<dbReference type="RefSeq" id="WP_083507564.1">
    <property type="nucleotide sequence ID" value="NZ_BBWR01000002.1"/>
</dbReference>
<keyword evidence="3" id="KW-0808">Transferase</keyword>
<protein>
    <submittedName>
        <fullName evidence="3">Glycosyltransferase</fullName>
    </submittedName>
</protein>
<evidence type="ECO:0000313" key="3">
    <source>
        <dbReference type="EMBL" id="BAT28779.1"/>
    </source>
</evidence>
<feature type="region of interest" description="Disordered" evidence="1">
    <location>
        <begin position="419"/>
        <end position="457"/>
    </location>
</feature>